<gene>
    <name evidence="6" type="primary">LOC113215302</name>
</gene>
<dbReference type="KEGG" id="foc:113215302"/>
<sequence length="866" mass="98649">MNINQRRQGSGQDANVENDSYTARAAPATTPVKSGKTQKREIASCNKGGECDEYDGSCLKKRKVLESGADSALISNELTEDKKEVFEFLSQSDLAELQTMPCSVKKAKLILENRPFRDWTDMVEKFQRKGGPGDEVLKSAQKLVQTRELASELIKQCRELSSQMEAAIAAGLSNVQSKPSIMSNELKLADYQLAGLNWLLALDTVQVNGMLADEMGLGKTLQIIAFLSYLKEKQKSALGKPHLIVVPASTYGTNFCCIICQFWCGSATNLNIFPTENWQNEFSKFSPNIKVRLYSGDKVQRKRLRQEWFNDGYGDTEVVLTTYSTVATCPEGRSMFRTLPLHYAVFDEAHMVKNMTSQRYGHLINIHVSLKNSVRERTVQSDVRTLKMGHILRFQCSLLDFATWVGLRTAATVRQKFLLWKQWDSPTVEIVRQSYSLIFRVQQECGRPAACLRIPKASPLTKMSKNTSRKMWKNVGTLQTVYNYLYFVCSLASNRVLVTGTPIQNNLLELVSLLAFLMPKMFEGKHETLKLLFASKTQRNENDSESTLSKFERTQIFLSKEILKPFVLRRLKSDVLKDIPQKTCETIQCFMTEDQEKKYNELAAKFSKEDKDECDGDDSVKSVRQTGMYMKLRRLANHPLLLRYHFEDKILEKMEKLLLNDMKPLYSFEELCVMSDFELHKICLENKTCDNLRLSPSFIGESGKFRQIEKLLPKLFEEGHKVLMFSQFLIVLDILEEFLKQKMYKYLRFDGTTSVALRQGLVDEFSRDPSIRVFLSTTRAGGLGVNLTAADVVIIHDVDSNPQNDKQAEDRCHRIGQSKPVKIIRLISKNTIEERIHNVALGKLALEKDVSSNEERLTCKAALGNE</sequence>
<dbReference type="CDD" id="cd18793">
    <property type="entry name" value="SF2_C_SNF"/>
    <property type="match status" value="1"/>
</dbReference>
<dbReference type="InterPro" id="IPR014001">
    <property type="entry name" value="Helicase_ATP-bd"/>
</dbReference>
<evidence type="ECO:0000313" key="6">
    <source>
        <dbReference type="RefSeq" id="XP_052125182.1"/>
    </source>
</evidence>
<evidence type="ECO:0000256" key="2">
    <source>
        <dbReference type="SAM" id="MobiDB-lite"/>
    </source>
</evidence>
<reference evidence="6" key="1">
    <citation type="submission" date="2025-08" db="UniProtKB">
        <authorList>
            <consortium name="RefSeq"/>
        </authorList>
    </citation>
    <scope>IDENTIFICATION</scope>
    <source>
        <tissue evidence="6">Whole organism</tissue>
    </source>
</reference>
<proteinExistence type="predicted"/>
<name>A0A9C6U7V8_FRAOC</name>
<dbReference type="SMART" id="SM00490">
    <property type="entry name" value="HELICc"/>
    <property type="match status" value="1"/>
</dbReference>
<dbReference type="Proteomes" id="UP000504606">
    <property type="component" value="Unplaced"/>
</dbReference>
<dbReference type="GeneID" id="113215302"/>
<accession>A0A9C6U7V8</accession>
<dbReference type="GO" id="GO:0005524">
    <property type="term" value="F:ATP binding"/>
    <property type="evidence" value="ECO:0007669"/>
    <property type="project" value="InterPro"/>
</dbReference>
<evidence type="ECO:0000313" key="5">
    <source>
        <dbReference type="Proteomes" id="UP000504606"/>
    </source>
</evidence>
<feature type="domain" description="Helicase ATP-binding" evidence="3">
    <location>
        <begin position="200"/>
        <end position="520"/>
    </location>
</feature>
<dbReference type="InterPro" id="IPR000330">
    <property type="entry name" value="SNF2_N"/>
</dbReference>
<dbReference type="RefSeq" id="XP_052125182.1">
    <property type="nucleotide sequence ID" value="XM_052269222.1"/>
</dbReference>
<dbReference type="Pfam" id="PF00271">
    <property type="entry name" value="Helicase_C"/>
    <property type="match status" value="1"/>
</dbReference>
<dbReference type="GO" id="GO:0016787">
    <property type="term" value="F:hydrolase activity"/>
    <property type="evidence" value="ECO:0007669"/>
    <property type="project" value="UniProtKB-KW"/>
</dbReference>
<protein>
    <submittedName>
        <fullName evidence="6">SWI/SNF-related matrix-associated actin-dependent regulator of chromatin subfamily A containing DEAD/H box 1 homolog</fullName>
    </submittedName>
</protein>
<dbReference type="InterPro" id="IPR049730">
    <property type="entry name" value="SNF2/RAD54-like_C"/>
</dbReference>
<feature type="domain" description="Helicase C-terminal" evidence="4">
    <location>
        <begin position="707"/>
        <end position="858"/>
    </location>
</feature>
<evidence type="ECO:0000259" key="4">
    <source>
        <dbReference type="PROSITE" id="PS51194"/>
    </source>
</evidence>
<feature type="compositionally biased region" description="Polar residues" evidence="2">
    <location>
        <begin position="1"/>
        <end position="21"/>
    </location>
</feature>
<keyword evidence="1" id="KW-0378">Hydrolase</keyword>
<dbReference type="PROSITE" id="PS51194">
    <property type="entry name" value="HELICASE_CTER"/>
    <property type="match status" value="1"/>
</dbReference>
<dbReference type="PANTHER" id="PTHR10799">
    <property type="entry name" value="SNF2/RAD54 HELICASE FAMILY"/>
    <property type="match status" value="1"/>
</dbReference>
<keyword evidence="5" id="KW-1185">Reference proteome</keyword>
<dbReference type="InterPro" id="IPR038718">
    <property type="entry name" value="SNF2-like_sf"/>
</dbReference>
<dbReference type="Pfam" id="PF00176">
    <property type="entry name" value="SNF2-rel_dom"/>
    <property type="match status" value="3"/>
</dbReference>
<dbReference type="OrthoDB" id="448448at2759"/>
<dbReference type="InterPro" id="IPR027417">
    <property type="entry name" value="P-loop_NTPase"/>
</dbReference>
<dbReference type="PROSITE" id="PS51192">
    <property type="entry name" value="HELICASE_ATP_BIND_1"/>
    <property type="match status" value="1"/>
</dbReference>
<dbReference type="InterPro" id="IPR001650">
    <property type="entry name" value="Helicase_C-like"/>
</dbReference>
<dbReference type="SMART" id="SM00487">
    <property type="entry name" value="DEXDc"/>
    <property type="match status" value="1"/>
</dbReference>
<dbReference type="Gene3D" id="3.40.50.300">
    <property type="entry name" value="P-loop containing nucleotide triphosphate hydrolases"/>
    <property type="match status" value="1"/>
</dbReference>
<evidence type="ECO:0000259" key="3">
    <source>
        <dbReference type="PROSITE" id="PS51192"/>
    </source>
</evidence>
<dbReference type="SUPFAM" id="SSF52540">
    <property type="entry name" value="P-loop containing nucleoside triphosphate hydrolases"/>
    <property type="match status" value="3"/>
</dbReference>
<evidence type="ECO:0000256" key="1">
    <source>
        <dbReference type="ARBA" id="ARBA00022801"/>
    </source>
</evidence>
<dbReference type="AlphaFoldDB" id="A0A9C6U7V8"/>
<feature type="region of interest" description="Disordered" evidence="2">
    <location>
        <begin position="1"/>
        <end position="40"/>
    </location>
</feature>
<dbReference type="Gene3D" id="3.40.50.10810">
    <property type="entry name" value="Tandem AAA-ATPase domain"/>
    <property type="match status" value="2"/>
</dbReference>
<organism evidence="5 6">
    <name type="scientific">Frankliniella occidentalis</name>
    <name type="common">Western flower thrips</name>
    <name type="synonym">Euthrips occidentalis</name>
    <dbReference type="NCBI Taxonomy" id="133901"/>
    <lineage>
        <taxon>Eukaryota</taxon>
        <taxon>Metazoa</taxon>
        <taxon>Ecdysozoa</taxon>
        <taxon>Arthropoda</taxon>
        <taxon>Hexapoda</taxon>
        <taxon>Insecta</taxon>
        <taxon>Pterygota</taxon>
        <taxon>Neoptera</taxon>
        <taxon>Paraneoptera</taxon>
        <taxon>Thysanoptera</taxon>
        <taxon>Terebrantia</taxon>
        <taxon>Thripoidea</taxon>
        <taxon>Thripidae</taxon>
        <taxon>Frankliniella</taxon>
    </lineage>
</organism>